<dbReference type="KEGG" id="mema:MMAB1_0130"/>
<evidence type="ECO:0000313" key="3">
    <source>
        <dbReference type="Proteomes" id="UP000069850"/>
    </source>
</evidence>
<evidence type="ECO:0000313" key="2">
    <source>
        <dbReference type="EMBL" id="CVK31347.1"/>
    </source>
</evidence>
<protein>
    <submittedName>
        <fullName evidence="2">Uncharacterized protein</fullName>
    </submittedName>
</protein>
<sequence length="323" mass="34905">MVLEETLIIRGPIDVPEVTRAFREAGMPARITQTVALEGLVSAKGTIRDVKALLKEEASRIEELTEETGIEEGEDTGPGGLHDPYFDVVERVAEVIAEFMERYQPGDVIPMAGIKEWMVPSAGAAPEGEPAGAVSPDAESSMLYRFMAFTALDENGLIETGDEELVVQGHMDPEDIILALPGGAVEDIDPEALKEHGILTEMTVTAVPEYRLEFGPEAVLGADLEKVDELADDLEIDEDEYISFREGVSLKQVVTARTIEVLDERGTLAPAEVAEALGSSAVGGTEDGWEIMLDLTPEFVKGLLNDLRKIGLVRKKGAGFRSI</sequence>
<feature type="region of interest" description="Disordered" evidence="1">
    <location>
        <begin position="63"/>
        <end position="82"/>
    </location>
</feature>
<feature type="compositionally biased region" description="Acidic residues" evidence="1">
    <location>
        <begin position="64"/>
        <end position="75"/>
    </location>
</feature>
<dbReference type="EMBL" id="LT158599">
    <property type="protein sequence ID" value="CVK31347.1"/>
    <property type="molecule type" value="Genomic_DNA"/>
</dbReference>
<proteinExistence type="predicted"/>
<organism evidence="2 3">
    <name type="scientific">Methanoculleus bourgensis</name>
    <dbReference type="NCBI Taxonomy" id="83986"/>
    <lineage>
        <taxon>Archaea</taxon>
        <taxon>Methanobacteriati</taxon>
        <taxon>Methanobacteriota</taxon>
        <taxon>Stenosarchaea group</taxon>
        <taxon>Methanomicrobia</taxon>
        <taxon>Methanomicrobiales</taxon>
        <taxon>Methanomicrobiaceae</taxon>
        <taxon>Methanoculleus</taxon>
    </lineage>
</organism>
<evidence type="ECO:0000256" key="1">
    <source>
        <dbReference type="SAM" id="MobiDB-lite"/>
    </source>
</evidence>
<dbReference type="AlphaFoldDB" id="A0A0X3BGT2"/>
<name>A0A0X3BGT2_9EURY</name>
<gene>
    <name evidence="2" type="ORF">MMAB1_0130</name>
</gene>
<dbReference type="OrthoDB" id="117715at2157"/>
<dbReference type="GeneID" id="27136262"/>
<dbReference type="RefSeq" id="WP_062261059.1">
    <property type="nucleotide sequence ID" value="NZ_JBMHJL010000226.1"/>
</dbReference>
<dbReference type="Proteomes" id="UP000069850">
    <property type="component" value="Chromosome 1"/>
</dbReference>
<reference evidence="2 3" key="1">
    <citation type="submission" date="2016-01" db="EMBL/GenBank/DDBJ databases">
        <authorList>
            <person name="Manzoor S."/>
        </authorList>
    </citation>
    <scope>NUCLEOTIDE SEQUENCE [LARGE SCALE GENOMIC DNA]</scope>
    <source>
        <strain evidence="2">Methanoculleus sp MAB1</strain>
    </source>
</reference>
<accession>A0A0X3BGT2</accession>